<evidence type="ECO:0000256" key="1">
    <source>
        <dbReference type="PROSITE-ProRule" id="PRU00047"/>
    </source>
</evidence>
<dbReference type="InterPro" id="IPR025558">
    <property type="entry name" value="DUF4283"/>
</dbReference>
<proteinExistence type="predicted"/>
<evidence type="ECO:0000313" key="3">
    <source>
        <dbReference type="EMBL" id="KAI0492267.1"/>
    </source>
</evidence>
<dbReference type="GO" id="GO:0003676">
    <property type="term" value="F:nucleic acid binding"/>
    <property type="evidence" value="ECO:0007669"/>
    <property type="project" value="InterPro"/>
</dbReference>
<dbReference type="Pfam" id="PF14111">
    <property type="entry name" value="DUF4283"/>
    <property type="match status" value="1"/>
</dbReference>
<gene>
    <name evidence="3" type="ORF">KFK09_026536</name>
</gene>
<dbReference type="SMART" id="SM00343">
    <property type="entry name" value="ZnF_C2HC"/>
    <property type="match status" value="1"/>
</dbReference>
<sequence length="348" mass="39340">MGFPNLSKGDKNSSPLSCFKISTSNEAEAMDLAANYGEKGESSTRVEEVSKVTKNSSTDLLPTAEDNGFNDLEKVRICETGELGKCDKMNEEMPKRINPGNLPNAWLKKENIRVTDLNFGKSIAGDGKTVILDAEKVLQNSKKLEKALVVKTFGEDIPLSTISFELRRQWGHYGKFHLTVLGKGWFLCSFSESDQMEVVLTNGPWFINGNIVGEPYLIDGNMFQWSRREFSRICVRIDLDAKLPTGVWVDGRVNKFFQKIEYEKLPYLCFECGKIGHTKEECTAAKIKSRIVAENLVIPNESNKEKLEKAVNNQNLEVPGVVEKEDYDPRMLFKYGKKRSYNHANRNS</sequence>
<dbReference type="PANTHER" id="PTHR31286:SF99">
    <property type="entry name" value="DUF4283 DOMAIN-CONTAINING PROTEIN"/>
    <property type="match status" value="1"/>
</dbReference>
<keyword evidence="1" id="KW-0863">Zinc-finger</keyword>
<dbReference type="AlphaFoldDB" id="A0A8T3A737"/>
<dbReference type="InterPro" id="IPR001878">
    <property type="entry name" value="Znf_CCHC"/>
</dbReference>
<organism evidence="3 4">
    <name type="scientific">Dendrobium nobile</name>
    <name type="common">Orchid</name>
    <dbReference type="NCBI Taxonomy" id="94219"/>
    <lineage>
        <taxon>Eukaryota</taxon>
        <taxon>Viridiplantae</taxon>
        <taxon>Streptophyta</taxon>
        <taxon>Embryophyta</taxon>
        <taxon>Tracheophyta</taxon>
        <taxon>Spermatophyta</taxon>
        <taxon>Magnoliopsida</taxon>
        <taxon>Liliopsida</taxon>
        <taxon>Asparagales</taxon>
        <taxon>Orchidaceae</taxon>
        <taxon>Epidendroideae</taxon>
        <taxon>Malaxideae</taxon>
        <taxon>Dendrobiinae</taxon>
        <taxon>Dendrobium</taxon>
    </lineage>
</organism>
<evidence type="ECO:0000259" key="2">
    <source>
        <dbReference type="PROSITE" id="PS50158"/>
    </source>
</evidence>
<name>A0A8T3A737_DENNO</name>
<comment type="caution">
    <text evidence="3">The sequence shown here is derived from an EMBL/GenBank/DDBJ whole genome shotgun (WGS) entry which is preliminary data.</text>
</comment>
<accession>A0A8T3A737</accession>
<dbReference type="EMBL" id="JAGYWB010000018">
    <property type="protein sequence ID" value="KAI0492267.1"/>
    <property type="molecule type" value="Genomic_DNA"/>
</dbReference>
<keyword evidence="1" id="KW-0862">Zinc</keyword>
<dbReference type="Proteomes" id="UP000829196">
    <property type="component" value="Unassembled WGS sequence"/>
</dbReference>
<feature type="domain" description="CCHC-type" evidence="2">
    <location>
        <begin position="269"/>
        <end position="282"/>
    </location>
</feature>
<dbReference type="PANTHER" id="PTHR31286">
    <property type="entry name" value="GLYCINE-RICH CELL WALL STRUCTURAL PROTEIN 1.8-LIKE"/>
    <property type="match status" value="1"/>
</dbReference>
<dbReference type="GO" id="GO:0008270">
    <property type="term" value="F:zinc ion binding"/>
    <property type="evidence" value="ECO:0007669"/>
    <property type="project" value="UniProtKB-KW"/>
</dbReference>
<keyword evidence="1" id="KW-0479">Metal-binding</keyword>
<evidence type="ECO:0000313" key="4">
    <source>
        <dbReference type="Proteomes" id="UP000829196"/>
    </source>
</evidence>
<dbReference type="InterPro" id="IPR040256">
    <property type="entry name" value="At4g02000-like"/>
</dbReference>
<dbReference type="OrthoDB" id="1096772at2759"/>
<reference evidence="3" key="1">
    <citation type="journal article" date="2022" name="Front. Genet.">
        <title>Chromosome-Scale Assembly of the Dendrobium nobile Genome Provides Insights Into the Molecular Mechanism of the Biosynthesis of the Medicinal Active Ingredient of Dendrobium.</title>
        <authorList>
            <person name="Xu Q."/>
            <person name="Niu S.-C."/>
            <person name="Li K.-L."/>
            <person name="Zheng P.-J."/>
            <person name="Zhang X.-J."/>
            <person name="Jia Y."/>
            <person name="Liu Y."/>
            <person name="Niu Y.-X."/>
            <person name="Yu L.-H."/>
            <person name="Chen D.-F."/>
            <person name="Zhang G.-Q."/>
        </authorList>
    </citation>
    <scope>NUCLEOTIDE SEQUENCE</scope>
    <source>
        <tissue evidence="3">Leaf</tissue>
    </source>
</reference>
<keyword evidence="4" id="KW-1185">Reference proteome</keyword>
<dbReference type="PROSITE" id="PS50158">
    <property type="entry name" value="ZF_CCHC"/>
    <property type="match status" value="1"/>
</dbReference>
<protein>
    <recommendedName>
        <fullName evidence="2">CCHC-type domain-containing protein</fullName>
    </recommendedName>
</protein>